<keyword evidence="3 7" id="KW-0240">DNA-directed RNA polymerase</keyword>
<dbReference type="GO" id="GO:0006351">
    <property type="term" value="P:DNA-templated transcription"/>
    <property type="evidence" value="ECO:0007669"/>
    <property type="project" value="InterPro"/>
</dbReference>
<dbReference type="InterPro" id="IPR009668">
    <property type="entry name" value="RNA_pol-assoc_fac_A49-like"/>
</dbReference>
<evidence type="ECO:0000256" key="6">
    <source>
        <dbReference type="SAM" id="MobiDB-lite"/>
    </source>
</evidence>
<comment type="caution">
    <text evidence="7">The sequence shown here is derived from an EMBL/GenBank/DDBJ whole genome shotgun (WGS) entry which is preliminary data.</text>
</comment>
<dbReference type="GO" id="GO:0000428">
    <property type="term" value="C:DNA-directed RNA polymerase complex"/>
    <property type="evidence" value="ECO:0007669"/>
    <property type="project" value="UniProtKB-KW"/>
</dbReference>
<evidence type="ECO:0000256" key="2">
    <source>
        <dbReference type="ARBA" id="ARBA00009430"/>
    </source>
</evidence>
<dbReference type="AlphaFoldDB" id="A0A9W8AAF0"/>
<evidence type="ECO:0000256" key="5">
    <source>
        <dbReference type="ARBA" id="ARBA00023242"/>
    </source>
</evidence>
<organism evidence="7 8">
    <name type="scientific">Mycoemilia scoparia</name>
    <dbReference type="NCBI Taxonomy" id="417184"/>
    <lineage>
        <taxon>Eukaryota</taxon>
        <taxon>Fungi</taxon>
        <taxon>Fungi incertae sedis</taxon>
        <taxon>Zoopagomycota</taxon>
        <taxon>Kickxellomycotina</taxon>
        <taxon>Kickxellomycetes</taxon>
        <taxon>Kickxellales</taxon>
        <taxon>Kickxellaceae</taxon>
        <taxon>Mycoemilia</taxon>
    </lineage>
</organism>
<dbReference type="Pfam" id="PF06870">
    <property type="entry name" value="RNA_pol_I_A49"/>
    <property type="match status" value="1"/>
</dbReference>
<dbReference type="PANTHER" id="PTHR14440">
    <property type="entry name" value="DNA-DIRECTED RNA POLYMERASE I SUBUNIT RPA49"/>
    <property type="match status" value="1"/>
</dbReference>
<proteinExistence type="inferred from homology"/>
<dbReference type="EMBL" id="JANBPU010000004">
    <property type="protein sequence ID" value="KAJ1921524.1"/>
    <property type="molecule type" value="Genomic_DNA"/>
</dbReference>
<feature type="compositionally biased region" description="Low complexity" evidence="6">
    <location>
        <begin position="43"/>
        <end position="52"/>
    </location>
</feature>
<sequence>MGSGKRKRNSVKSATEVTEGAAAAQTVSTANTPTKKSSKKNKSNTSRININISKESLKAGPVLGTFPGTMPPQASIFHAYNKNDRDGNPSQRIVVTETDRAEFVGTNFGSDAPPTGRFQYMIGLYNKNENKVELKLVPHLHFNSVIKALKDSQNIAENSLNRDQIREARNVLGEAFGSKKRKAKIRAEERNRIDMGKIGDAADVIGASIETRTLDMPTKAELMDEADSVRPIPAHNMQATVPKDIYDMTDILSPEDSSMLPIHGIINAKDVKERVRNLPINSSFVNKRLAVELSKTNKNRIKIRQIVYLSYLLKFRSLSEKSLNRKSMVLKSFNSPPDAILDTLYSKFTTSVAGIVDSDGNPVYRMTPFLKDKITCYIIVLMLALSDWILAPTVLAQETSIPAKKATEYLKSVGCKIEQATKDELLKMGAPVDDGKGALAKALSVGTMVAGYEGSDAWCTSTHKIIRPELPGADMPIAGVHVLRLLEVQDNLDPDVSVRQGPDNRDDAMTAISGRTRLDASG</sequence>
<accession>A0A9W8AAF0</accession>
<evidence type="ECO:0000313" key="7">
    <source>
        <dbReference type="EMBL" id="KAJ1921524.1"/>
    </source>
</evidence>
<keyword evidence="4" id="KW-0804">Transcription</keyword>
<keyword evidence="5" id="KW-0539">Nucleus</keyword>
<feature type="region of interest" description="Disordered" evidence="6">
    <location>
        <begin position="1"/>
        <end position="52"/>
    </location>
</feature>
<comment type="subcellular location">
    <subcellularLocation>
        <location evidence="1">Nucleus</location>
        <location evidence="1">Nucleolus</location>
    </subcellularLocation>
</comment>
<comment type="similarity">
    <text evidence="2">Belongs to the eukaryotic RPA49/POLR1E RNA polymerase subunit family.</text>
</comment>
<dbReference type="Proteomes" id="UP001150538">
    <property type="component" value="Unassembled WGS sequence"/>
</dbReference>
<keyword evidence="8" id="KW-1185">Reference proteome</keyword>
<feature type="compositionally biased region" description="Basic residues" evidence="6">
    <location>
        <begin position="1"/>
        <end position="10"/>
    </location>
</feature>
<reference evidence="7" key="1">
    <citation type="submission" date="2022-07" db="EMBL/GenBank/DDBJ databases">
        <title>Phylogenomic reconstructions and comparative analyses of Kickxellomycotina fungi.</title>
        <authorList>
            <person name="Reynolds N.K."/>
            <person name="Stajich J.E."/>
            <person name="Barry K."/>
            <person name="Grigoriev I.V."/>
            <person name="Crous P."/>
            <person name="Smith M.E."/>
        </authorList>
    </citation>
    <scope>NUCLEOTIDE SEQUENCE</scope>
    <source>
        <strain evidence="7">NBRC 100468</strain>
    </source>
</reference>
<feature type="region of interest" description="Disordered" evidence="6">
    <location>
        <begin position="495"/>
        <end position="522"/>
    </location>
</feature>
<dbReference type="GO" id="GO:0003677">
    <property type="term" value="F:DNA binding"/>
    <property type="evidence" value="ECO:0007669"/>
    <property type="project" value="InterPro"/>
</dbReference>
<dbReference type="OrthoDB" id="532500at2759"/>
<evidence type="ECO:0000313" key="8">
    <source>
        <dbReference type="Proteomes" id="UP001150538"/>
    </source>
</evidence>
<dbReference type="GO" id="GO:0005730">
    <property type="term" value="C:nucleolus"/>
    <property type="evidence" value="ECO:0007669"/>
    <property type="project" value="UniProtKB-SubCell"/>
</dbReference>
<protein>
    <submittedName>
        <fullName evidence="7">DNA-directed RNA polymerase I subunit rpa49</fullName>
    </submittedName>
</protein>
<name>A0A9W8AAF0_9FUNG</name>
<evidence type="ECO:0000256" key="4">
    <source>
        <dbReference type="ARBA" id="ARBA00023163"/>
    </source>
</evidence>
<gene>
    <name evidence="7" type="primary">RPA49</name>
    <name evidence="7" type="ORF">H4219_000561</name>
</gene>
<evidence type="ECO:0000256" key="3">
    <source>
        <dbReference type="ARBA" id="ARBA00022478"/>
    </source>
</evidence>
<evidence type="ECO:0000256" key="1">
    <source>
        <dbReference type="ARBA" id="ARBA00004604"/>
    </source>
</evidence>